<sequence length="78" mass="8961">MASCISPCVLYNNRNTNTDIFFFFSELRKLKPSLRHEQRRAILDKQANKQTNKQTRTALSLAGHASLSETVACFTWQL</sequence>
<gene>
    <name evidence="1" type="ORF">O3P69_018954</name>
</gene>
<proteinExistence type="predicted"/>
<comment type="caution">
    <text evidence="1">The sequence shown here is derived from an EMBL/GenBank/DDBJ whole genome shotgun (WGS) entry which is preliminary data.</text>
</comment>
<name>A0AAW0S9Q1_SCYPA</name>
<protein>
    <submittedName>
        <fullName evidence="1">Uncharacterized protein</fullName>
    </submittedName>
</protein>
<reference evidence="1 2" key="1">
    <citation type="submission" date="2023-03" db="EMBL/GenBank/DDBJ databases">
        <title>High-quality genome of Scylla paramamosain provides insights in environmental adaptation.</title>
        <authorList>
            <person name="Zhang L."/>
        </authorList>
    </citation>
    <scope>NUCLEOTIDE SEQUENCE [LARGE SCALE GENOMIC DNA]</scope>
    <source>
        <strain evidence="1">LZ_2023a</strain>
        <tissue evidence="1">Muscle</tissue>
    </source>
</reference>
<organism evidence="1 2">
    <name type="scientific">Scylla paramamosain</name>
    <name type="common">Mud crab</name>
    <dbReference type="NCBI Taxonomy" id="85552"/>
    <lineage>
        <taxon>Eukaryota</taxon>
        <taxon>Metazoa</taxon>
        <taxon>Ecdysozoa</taxon>
        <taxon>Arthropoda</taxon>
        <taxon>Crustacea</taxon>
        <taxon>Multicrustacea</taxon>
        <taxon>Malacostraca</taxon>
        <taxon>Eumalacostraca</taxon>
        <taxon>Eucarida</taxon>
        <taxon>Decapoda</taxon>
        <taxon>Pleocyemata</taxon>
        <taxon>Brachyura</taxon>
        <taxon>Eubrachyura</taxon>
        <taxon>Portunoidea</taxon>
        <taxon>Portunidae</taxon>
        <taxon>Portuninae</taxon>
        <taxon>Scylla</taxon>
    </lineage>
</organism>
<keyword evidence="2" id="KW-1185">Reference proteome</keyword>
<evidence type="ECO:0000313" key="1">
    <source>
        <dbReference type="EMBL" id="KAK8372055.1"/>
    </source>
</evidence>
<dbReference type="AlphaFoldDB" id="A0AAW0S9Q1"/>
<dbReference type="EMBL" id="JARAKH010005390">
    <property type="protein sequence ID" value="KAK8372055.1"/>
    <property type="molecule type" value="Genomic_DNA"/>
</dbReference>
<accession>A0AAW0S9Q1</accession>
<dbReference type="Proteomes" id="UP001487740">
    <property type="component" value="Unassembled WGS sequence"/>
</dbReference>
<evidence type="ECO:0000313" key="2">
    <source>
        <dbReference type="Proteomes" id="UP001487740"/>
    </source>
</evidence>